<dbReference type="PANTHER" id="PTHR21137">
    <property type="entry name" value="ODORANT RECEPTOR"/>
    <property type="match status" value="1"/>
</dbReference>
<dbReference type="AlphaFoldDB" id="A0A811U622"/>
<keyword evidence="2" id="KW-1003">Cell membrane</keyword>
<dbReference type="GO" id="GO:0005886">
    <property type="term" value="C:plasma membrane"/>
    <property type="evidence" value="ECO:0007669"/>
    <property type="project" value="UniProtKB-SubCell"/>
</dbReference>
<evidence type="ECO:0000256" key="4">
    <source>
        <dbReference type="ARBA" id="ARBA00022692"/>
    </source>
</evidence>
<protein>
    <recommendedName>
        <fullName evidence="10">Odorant receptor</fullName>
    </recommendedName>
</protein>
<keyword evidence="9 10" id="KW-0807">Transducer</keyword>
<evidence type="ECO:0000313" key="11">
    <source>
        <dbReference type="EMBL" id="CAD6994682.1"/>
    </source>
</evidence>
<keyword evidence="6 10" id="KW-1133">Transmembrane helix</keyword>
<dbReference type="Proteomes" id="UP000606786">
    <property type="component" value="Unassembled WGS sequence"/>
</dbReference>
<dbReference type="OrthoDB" id="6765072at2759"/>
<dbReference type="PANTHER" id="PTHR21137:SF35">
    <property type="entry name" value="ODORANT RECEPTOR 19A-RELATED"/>
    <property type="match status" value="1"/>
</dbReference>
<comment type="subcellular location">
    <subcellularLocation>
        <location evidence="1 10">Cell membrane</location>
        <topology evidence="1 10">Multi-pass membrane protein</topology>
    </subcellularLocation>
</comment>
<dbReference type="GO" id="GO:0005549">
    <property type="term" value="F:odorant binding"/>
    <property type="evidence" value="ECO:0007669"/>
    <property type="project" value="InterPro"/>
</dbReference>
<name>A0A811U622_CERCA</name>
<reference evidence="11" key="1">
    <citation type="submission" date="2020-11" db="EMBL/GenBank/DDBJ databases">
        <authorList>
            <person name="Whitehead M."/>
        </authorList>
    </citation>
    <scope>NUCLEOTIDE SEQUENCE</scope>
    <source>
        <strain evidence="11">EGII</strain>
    </source>
</reference>
<feature type="transmembrane region" description="Helical" evidence="10">
    <location>
        <begin position="135"/>
        <end position="160"/>
    </location>
</feature>
<evidence type="ECO:0000256" key="8">
    <source>
        <dbReference type="ARBA" id="ARBA00023170"/>
    </source>
</evidence>
<keyword evidence="12" id="KW-1185">Reference proteome</keyword>
<evidence type="ECO:0000256" key="1">
    <source>
        <dbReference type="ARBA" id="ARBA00004651"/>
    </source>
</evidence>
<evidence type="ECO:0000256" key="10">
    <source>
        <dbReference type="RuleBase" id="RU351113"/>
    </source>
</evidence>
<comment type="caution">
    <text evidence="10">Lacks conserved residue(s) required for the propagation of feature annotation.</text>
</comment>
<evidence type="ECO:0000256" key="2">
    <source>
        <dbReference type="ARBA" id="ARBA00022475"/>
    </source>
</evidence>
<comment type="caution">
    <text evidence="11">The sequence shown here is derived from an EMBL/GenBank/DDBJ whole genome shotgun (WGS) entry which is preliminary data.</text>
</comment>
<evidence type="ECO:0000256" key="5">
    <source>
        <dbReference type="ARBA" id="ARBA00022725"/>
    </source>
</evidence>
<dbReference type="InterPro" id="IPR004117">
    <property type="entry name" value="7tm6_olfct_rcpt"/>
</dbReference>
<feature type="transmembrane region" description="Helical" evidence="10">
    <location>
        <begin position="180"/>
        <end position="199"/>
    </location>
</feature>
<organism evidence="11 12">
    <name type="scientific">Ceratitis capitata</name>
    <name type="common">Mediterranean fruit fly</name>
    <name type="synonym">Tephritis capitata</name>
    <dbReference type="NCBI Taxonomy" id="7213"/>
    <lineage>
        <taxon>Eukaryota</taxon>
        <taxon>Metazoa</taxon>
        <taxon>Ecdysozoa</taxon>
        <taxon>Arthropoda</taxon>
        <taxon>Hexapoda</taxon>
        <taxon>Insecta</taxon>
        <taxon>Pterygota</taxon>
        <taxon>Neoptera</taxon>
        <taxon>Endopterygota</taxon>
        <taxon>Diptera</taxon>
        <taxon>Brachycera</taxon>
        <taxon>Muscomorpha</taxon>
        <taxon>Tephritoidea</taxon>
        <taxon>Tephritidae</taxon>
        <taxon>Ceratitis</taxon>
        <taxon>Ceratitis</taxon>
    </lineage>
</organism>
<keyword evidence="5 10" id="KW-0552">Olfaction</keyword>
<keyword evidence="4 10" id="KW-0812">Transmembrane</keyword>
<dbReference type="EMBL" id="CAJHJT010000001">
    <property type="protein sequence ID" value="CAD6994682.1"/>
    <property type="molecule type" value="Genomic_DNA"/>
</dbReference>
<dbReference type="Pfam" id="PF02949">
    <property type="entry name" value="7tm_6"/>
    <property type="match status" value="2"/>
</dbReference>
<dbReference type="GO" id="GO:0007165">
    <property type="term" value="P:signal transduction"/>
    <property type="evidence" value="ECO:0007669"/>
    <property type="project" value="UniProtKB-KW"/>
</dbReference>
<evidence type="ECO:0000313" key="12">
    <source>
        <dbReference type="Proteomes" id="UP000606786"/>
    </source>
</evidence>
<feature type="transmembrane region" description="Helical" evidence="10">
    <location>
        <begin position="266"/>
        <end position="291"/>
    </location>
</feature>
<proteinExistence type="inferred from homology"/>
<evidence type="ECO:0000256" key="6">
    <source>
        <dbReference type="ARBA" id="ARBA00022989"/>
    </source>
</evidence>
<dbReference type="GO" id="GO:0004984">
    <property type="term" value="F:olfactory receptor activity"/>
    <property type="evidence" value="ECO:0007669"/>
    <property type="project" value="InterPro"/>
</dbReference>
<keyword evidence="3 10" id="KW-0716">Sensory transduction</keyword>
<feature type="transmembrane region" description="Helical" evidence="10">
    <location>
        <begin position="45"/>
        <end position="66"/>
    </location>
</feature>
<evidence type="ECO:0000256" key="3">
    <source>
        <dbReference type="ARBA" id="ARBA00022606"/>
    </source>
</evidence>
<keyword evidence="8 10" id="KW-0675">Receptor</keyword>
<comment type="similarity">
    <text evidence="10">Belongs to the insect chemoreceptor superfamily. Heteromeric odorant receptor channel (TC 1.A.69) family.</text>
</comment>
<gene>
    <name evidence="11" type="ORF">CCAP1982_LOCUS3417</name>
</gene>
<keyword evidence="7 10" id="KW-0472">Membrane</keyword>
<evidence type="ECO:0000256" key="9">
    <source>
        <dbReference type="ARBA" id="ARBA00023224"/>
    </source>
</evidence>
<accession>A0A811U622</accession>
<sequence length="372" mass="42780">MKSQVKRTLEPSESFSKIVSVVRFCSRLIGVDVFDKDFKINPKTYFVMVAFAAYYLCALHTLSKYIATDWTVLLDIFSPVSCTTQGLVKFISALLYPSLYHRLSVEIGDIYEKYQWMGKKYEDKLMEWNKSMKKILLSCAILYFLTALIVICTPVVLYVLKGERHLTLLCEVPGFDVTTTQGYLVTNGFNTVCILIAAFGLYAGDLFLFIFLTHSIFFYDILALKISDLHEIIEENDRDERLGKMVDDIVEWHQFYLGFNDTCNLLFFWTISAHIVCTTLGILSTLLIIMLKDWPGAYAYILNDQFCTGIYDINWYALNVRNQKIVRLMLMQSQAPRNITIAGVEPLSVSTALKITRTIYSLVMMVLRFQSK</sequence>
<evidence type="ECO:0000256" key="7">
    <source>
        <dbReference type="ARBA" id="ARBA00023136"/>
    </source>
</evidence>